<dbReference type="OrthoDB" id="3078626at2"/>
<evidence type="ECO:0000313" key="4">
    <source>
        <dbReference type="Proteomes" id="UP000010482"/>
    </source>
</evidence>
<feature type="transmembrane region" description="Helical" evidence="2">
    <location>
        <begin position="68"/>
        <end position="91"/>
    </location>
</feature>
<protein>
    <submittedName>
        <fullName evidence="3">Uncharacterized protein</fullName>
    </submittedName>
</protein>
<evidence type="ECO:0000313" key="3">
    <source>
        <dbReference type="EMBL" id="AFZ51346.1"/>
    </source>
</evidence>
<accession>K9YWP9</accession>
<sequence>MSNNNNHNHNSPPHQNGSRPSMQPPFTEENDSGFPSGSPQGESEDFTEKSSQPLSPQGQENLRMLRRFYISLIVTGVVLGGFLTWGLVAVMNEWELINPPPEQHLNN</sequence>
<gene>
    <name evidence="3" type="ORF">Dacsa_2776</name>
</gene>
<keyword evidence="2" id="KW-0472">Membrane</keyword>
<reference evidence="3" key="1">
    <citation type="submission" date="2012-04" db="EMBL/GenBank/DDBJ databases">
        <title>Finished genome of Dactylococcopsis salina PCC 8305.</title>
        <authorList>
            <consortium name="US DOE Joint Genome Institute"/>
            <person name="Gugger M."/>
            <person name="Coursin T."/>
            <person name="Rippka R."/>
            <person name="Tandeau De Marsac N."/>
            <person name="Huntemann M."/>
            <person name="Wei C.-L."/>
            <person name="Han J."/>
            <person name="Detter J.C."/>
            <person name="Han C."/>
            <person name="Tapia R."/>
            <person name="Daligault H."/>
            <person name="Chen A."/>
            <person name="Krypides N."/>
            <person name="Mavromatis K."/>
            <person name="Markowitz V."/>
            <person name="Szeto E."/>
            <person name="Ivanova N."/>
            <person name="Ovchinnikova G."/>
            <person name="Pagani I."/>
            <person name="Pati A."/>
            <person name="Goodwin L."/>
            <person name="Peters L."/>
            <person name="Pitluck S."/>
            <person name="Woyke T."/>
            <person name="Kerfeld C."/>
        </authorList>
    </citation>
    <scope>NUCLEOTIDE SEQUENCE [LARGE SCALE GENOMIC DNA]</scope>
    <source>
        <strain evidence="3">PCC 8305</strain>
    </source>
</reference>
<dbReference type="EMBL" id="CP003944">
    <property type="protein sequence ID" value="AFZ51346.1"/>
    <property type="molecule type" value="Genomic_DNA"/>
</dbReference>
<dbReference type="STRING" id="13035.Dacsa_2776"/>
<feature type="compositionally biased region" description="Polar residues" evidence="1">
    <location>
        <begin position="49"/>
        <end position="58"/>
    </location>
</feature>
<name>K9YWP9_DACS8</name>
<feature type="compositionally biased region" description="Low complexity" evidence="1">
    <location>
        <begin position="1"/>
        <end position="14"/>
    </location>
</feature>
<dbReference type="Proteomes" id="UP000010482">
    <property type="component" value="Chromosome"/>
</dbReference>
<feature type="region of interest" description="Disordered" evidence="1">
    <location>
        <begin position="1"/>
        <end position="58"/>
    </location>
</feature>
<dbReference type="KEGG" id="dsl:Dacsa_2776"/>
<keyword evidence="2" id="KW-0812">Transmembrane</keyword>
<dbReference type="HOGENOM" id="CLU_2205723_0_0_3"/>
<organism evidence="3 4">
    <name type="scientific">Dactylococcopsis salina (strain PCC 8305)</name>
    <name type="common">Myxobactron salinum</name>
    <dbReference type="NCBI Taxonomy" id="13035"/>
    <lineage>
        <taxon>Bacteria</taxon>
        <taxon>Bacillati</taxon>
        <taxon>Cyanobacteriota</taxon>
        <taxon>Cyanophyceae</taxon>
        <taxon>Nodosilineales</taxon>
        <taxon>Cymatolegaceae</taxon>
        <taxon>Dactylococcopsis</taxon>
    </lineage>
</organism>
<keyword evidence="4" id="KW-1185">Reference proteome</keyword>
<dbReference type="AlphaFoldDB" id="K9YWP9"/>
<evidence type="ECO:0000256" key="1">
    <source>
        <dbReference type="SAM" id="MobiDB-lite"/>
    </source>
</evidence>
<dbReference type="RefSeq" id="WP_015230335.1">
    <property type="nucleotide sequence ID" value="NC_019780.1"/>
</dbReference>
<keyword evidence="2" id="KW-1133">Transmembrane helix</keyword>
<proteinExistence type="predicted"/>
<evidence type="ECO:0000256" key="2">
    <source>
        <dbReference type="SAM" id="Phobius"/>
    </source>
</evidence>